<keyword evidence="3" id="KW-0547">Nucleotide-binding</keyword>
<gene>
    <name evidence="3" type="ORF">H6G43_14010</name>
</gene>
<dbReference type="Pfam" id="PF20703">
    <property type="entry name" value="nSTAND1"/>
    <property type="match status" value="1"/>
</dbReference>
<dbReference type="SUPFAM" id="SSF52540">
    <property type="entry name" value="P-loop containing nucleoside triphosphate hydrolases"/>
    <property type="match status" value="1"/>
</dbReference>
<comment type="caution">
    <text evidence="3">The sequence shown here is derived from an EMBL/GenBank/DDBJ whole genome shotgun (WGS) entry which is preliminary data.</text>
</comment>
<proteinExistence type="predicted"/>
<dbReference type="PANTHER" id="PTHR34301:SF8">
    <property type="entry name" value="ATPASE DOMAIN-CONTAINING PROTEIN"/>
    <property type="match status" value="1"/>
</dbReference>
<sequence>MDSQKALNFINRVLSEKRKPILNPIEKGLFLGIWENQSYDDIAAKINMTSQYTRDLGGKLFKKLKQDLGIIVNKRNFQNPIKYFYQEYSSNSAPLKPKIEITEIEPNPLQNNQNPFIPITGRIEKLEKFFGREKEIKEIFELLNNASSVVIIGEQTIGKSSLLYAVYQQSEKLLKSPRQPVFLDMNNIHNQEDFYFAICEKIDVPASIGQKFNRNLENKRVLLILDNVGKLNGAGFTRDMRDHLRGLAEGENACLKLVLAANESLQILFNDSYETSPLADICLPIDIPVWNKKIIREFITERLQPTTIDFTEADIQKLIQESGGYPQKLTQLCYNLYKKYSESSI</sequence>
<feature type="domain" description="vWA-MoxR associated protein N-terminal HTH" evidence="2">
    <location>
        <begin position="1"/>
        <end position="81"/>
    </location>
</feature>
<dbReference type="PANTHER" id="PTHR34301">
    <property type="entry name" value="DNA-BINDING PROTEIN-RELATED"/>
    <property type="match status" value="1"/>
</dbReference>
<evidence type="ECO:0000313" key="4">
    <source>
        <dbReference type="Proteomes" id="UP000660270"/>
    </source>
</evidence>
<dbReference type="InterPro" id="IPR027417">
    <property type="entry name" value="P-loop_NTPase"/>
</dbReference>
<dbReference type="InterPro" id="IPR058651">
    <property type="entry name" value="HTH_VMAP-M9"/>
</dbReference>
<dbReference type="GeneID" id="78219909"/>
<accession>A0ABR8IUK9</accession>
<dbReference type="GO" id="GO:0005524">
    <property type="term" value="F:ATP binding"/>
    <property type="evidence" value="ECO:0007669"/>
    <property type="project" value="UniProtKB-KW"/>
</dbReference>
<keyword evidence="3" id="KW-0067">ATP-binding</keyword>
<evidence type="ECO:0000313" key="3">
    <source>
        <dbReference type="EMBL" id="MBD2686305.1"/>
    </source>
</evidence>
<dbReference type="InterPro" id="IPR049052">
    <property type="entry name" value="nSTAND1"/>
</dbReference>
<dbReference type="EMBL" id="JACJTM010000030">
    <property type="protein sequence ID" value="MBD2686305.1"/>
    <property type="molecule type" value="Genomic_DNA"/>
</dbReference>
<dbReference type="Gene3D" id="3.40.50.300">
    <property type="entry name" value="P-loop containing nucleotide triphosphate hydrolases"/>
    <property type="match status" value="1"/>
</dbReference>
<reference evidence="3 4" key="1">
    <citation type="journal article" date="2020" name="ISME J.">
        <title>Comparative genomics reveals insights into cyanobacterial evolution and habitat adaptation.</title>
        <authorList>
            <person name="Chen M.Y."/>
            <person name="Teng W.K."/>
            <person name="Zhao L."/>
            <person name="Hu C.X."/>
            <person name="Zhou Y.K."/>
            <person name="Han B.P."/>
            <person name="Song L.R."/>
            <person name="Shu W.S."/>
        </authorList>
    </citation>
    <scope>NUCLEOTIDE SEQUENCE [LARGE SCALE GENOMIC DNA]</scope>
    <source>
        <strain evidence="3 4">FACHB-1249</strain>
    </source>
</reference>
<dbReference type="Proteomes" id="UP000660270">
    <property type="component" value="Unassembled WGS sequence"/>
</dbReference>
<dbReference type="Pfam" id="PF26355">
    <property type="entry name" value="HTH_VMAP-M9"/>
    <property type="match status" value="1"/>
</dbReference>
<feature type="domain" description="Novel STAND NTPase 1" evidence="1">
    <location>
        <begin position="125"/>
        <end position="341"/>
    </location>
</feature>
<keyword evidence="4" id="KW-1185">Reference proteome</keyword>
<dbReference type="RefSeq" id="WP_190387890.1">
    <property type="nucleotide sequence ID" value="NZ_JACJTM010000030.1"/>
</dbReference>
<name>A0ABR8IUK9_APHFL</name>
<evidence type="ECO:0000259" key="2">
    <source>
        <dbReference type="Pfam" id="PF26355"/>
    </source>
</evidence>
<evidence type="ECO:0000259" key="1">
    <source>
        <dbReference type="Pfam" id="PF20703"/>
    </source>
</evidence>
<protein>
    <submittedName>
        <fullName evidence="3">ATP-binding protein</fullName>
    </submittedName>
</protein>
<organism evidence="3 4">
    <name type="scientific">Aphanizomenon flos-aquae FACHB-1249</name>
    <dbReference type="NCBI Taxonomy" id="2692889"/>
    <lineage>
        <taxon>Bacteria</taxon>
        <taxon>Bacillati</taxon>
        <taxon>Cyanobacteriota</taxon>
        <taxon>Cyanophyceae</taxon>
        <taxon>Nostocales</taxon>
        <taxon>Aphanizomenonaceae</taxon>
        <taxon>Aphanizomenon</taxon>
    </lineage>
</organism>